<dbReference type="EMBL" id="CM023471">
    <property type="protein sequence ID" value="KAH7965943.1"/>
    <property type="molecule type" value="Genomic_DNA"/>
</dbReference>
<dbReference type="Proteomes" id="UP000821865">
    <property type="component" value="Chromosome 2"/>
</dbReference>
<organism evidence="1 2">
    <name type="scientific">Dermacentor silvarum</name>
    <name type="common">Tick</name>
    <dbReference type="NCBI Taxonomy" id="543639"/>
    <lineage>
        <taxon>Eukaryota</taxon>
        <taxon>Metazoa</taxon>
        <taxon>Ecdysozoa</taxon>
        <taxon>Arthropoda</taxon>
        <taxon>Chelicerata</taxon>
        <taxon>Arachnida</taxon>
        <taxon>Acari</taxon>
        <taxon>Parasitiformes</taxon>
        <taxon>Ixodida</taxon>
        <taxon>Ixodoidea</taxon>
        <taxon>Ixodidae</taxon>
        <taxon>Rhipicephalinae</taxon>
        <taxon>Dermacentor</taxon>
    </lineage>
</organism>
<protein>
    <submittedName>
        <fullName evidence="1">Uncharacterized protein</fullName>
    </submittedName>
</protein>
<reference evidence="1" key="1">
    <citation type="submission" date="2020-05" db="EMBL/GenBank/DDBJ databases">
        <title>Large-scale comparative analyses of tick genomes elucidate their genetic diversity and vector capacities.</title>
        <authorList>
            <person name="Jia N."/>
            <person name="Wang J."/>
            <person name="Shi W."/>
            <person name="Du L."/>
            <person name="Sun Y."/>
            <person name="Zhan W."/>
            <person name="Jiang J."/>
            <person name="Wang Q."/>
            <person name="Zhang B."/>
            <person name="Ji P."/>
            <person name="Sakyi L.B."/>
            <person name="Cui X."/>
            <person name="Yuan T."/>
            <person name="Jiang B."/>
            <person name="Yang W."/>
            <person name="Lam T.T.-Y."/>
            <person name="Chang Q."/>
            <person name="Ding S."/>
            <person name="Wang X."/>
            <person name="Zhu J."/>
            <person name="Ruan X."/>
            <person name="Zhao L."/>
            <person name="Wei J."/>
            <person name="Que T."/>
            <person name="Du C."/>
            <person name="Cheng J."/>
            <person name="Dai P."/>
            <person name="Han X."/>
            <person name="Huang E."/>
            <person name="Gao Y."/>
            <person name="Liu J."/>
            <person name="Shao H."/>
            <person name="Ye R."/>
            <person name="Li L."/>
            <person name="Wei W."/>
            <person name="Wang X."/>
            <person name="Wang C."/>
            <person name="Yang T."/>
            <person name="Huo Q."/>
            <person name="Li W."/>
            <person name="Guo W."/>
            <person name="Chen H."/>
            <person name="Zhou L."/>
            <person name="Ni X."/>
            <person name="Tian J."/>
            <person name="Zhou Y."/>
            <person name="Sheng Y."/>
            <person name="Liu T."/>
            <person name="Pan Y."/>
            <person name="Xia L."/>
            <person name="Li J."/>
            <person name="Zhao F."/>
            <person name="Cao W."/>
        </authorList>
    </citation>
    <scope>NUCLEOTIDE SEQUENCE</scope>
    <source>
        <strain evidence="1">Dsil-2018</strain>
    </source>
</reference>
<evidence type="ECO:0000313" key="1">
    <source>
        <dbReference type="EMBL" id="KAH7965943.1"/>
    </source>
</evidence>
<proteinExistence type="predicted"/>
<keyword evidence="2" id="KW-1185">Reference proteome</keyword>
<gene>
    <name evidence="1" type="ORF">HPB49_012274</name>
</gene>
<comment type="caution">
    <text evidence="1">The sequence shown here is derived from an EMBL/GenBank/DDBJ whole genome shotgun (WGS) entry which is preliminary data.</text>
</comment>
<name>A0ACB8DD82_DERSI</name>
<sequence>MLNSPAATGCATGKAHGRYFYGVSSGVVSSPGSARTTYASPGRCTGVEAMDREILKSRQPAQPWEARSRGTCNRRDVAERIASASGLFFGASVRTRFGLFGAQKRRKQGKGKGRAFENIPGISDLECALYSERQAIVGAAAARAVGAAIRGVWLSYRHVQYPGLSFGVPMPVNMVTALVDSIHSEDMEIRPRHDLKLRGHISWVGRTSMEVTMELLSLAPEQTKHLLTAKFVMVAMQANASNTVPVNKLVPKNDEEQAIFEEGAASVARRKKFQASGILKQPPTHEERDLLHKLFLEDFDPDGRRPKTYHTDDIWFRKPVELGSLLHYDSQVVYTQDNFVQVNVNATVIKPEIGTKEITNVFHFTFCLDGENPAPRVIPRSYPESMLYIEGKRYLDHAMSKRQSPASHSHSHSKSHNTSHGSGHESKKLI</sequence>
<evidence type="ECO:0000313" key="2">
    <source>
        <dbReference type="Proteomes" id="UP000821865"/>
    </source>
</evidence>
<accession>A0ACB8DD82</accession>